<gene>
    <name evidence="1" type="ORF">UFOVP1333_37</name>
</gene>
<name>A0A6J5RY67_9CAUD</name>
<reference evidence="1" key="1">
    <citation type="submission" date="2020-05" db="EMBL/GenBank/DDBJ databases">
        <authorList>
            <person name="Chiriac C."/>
            <person name="Salcher M."/>
            <person name="Ghai R."/>
            <person name="Kavagutti S V."/>
        </authorList>
    </citation>
    <scope>NUCLEOTIDE SEQUENCE</scope>
</reference>
<proteinExistence type="predicted"/>
<sequence length="78" mass="8870">MSTETDLGNSVRAEVARILRRFDGCDIAAIRVTDLRKIDKLINPIPDGFEINTARTDAVAYEVMSERRIERLRFEMGA</sequence>
<dbReference type="EMBL" id="LR797280">
    <property type="protein sequence ID" value="CAB4199307.1"/>
    <property type="molecule type" value="Genomic_DNA"/>
</dbReference>
<evidence type="ECO:0000313" key="1">
    <source>
        <dbReference type="EMBL" id="CAB4199307.1"/>
    </source>
</evidence>
<organism evidence="1">
    <name type="scientific">uncultured Caudovirales phage</name>
    <dbReference type="NCBI Taxonomy" id="2100421"/>
    <lineage>
        <taxon>Viruses</taxon>
        <taxon>Duplodnaviria</taxon>
        <taxon>Heunggongvirae</taxon>
        <taxon>Uroviricota</taxon>
        <taxon>Caudoviricetes</taxon>
        <taxon>Peduoviridae</taxon>
        <taxon>Maltschvirus</taxon>
        <taxon>Maltschvirus maltsch</taxon>
    </lineage>
</organism>
<protein>
    <submittedName>
        <fullName evidence="1">Uncharacterized protein</fullName>
    </submittedName>
</protein>
<accession>A0A6J5RY67</accession>